<dbReference type="RefSeq" id="WP_324275385.1">
    <property type="nucleotide sequence ID" value="NZ_CP141261.1"/>
</dbReference>
<comment type="function">
    <text evidence="1">Efflux system for nickel and cobalt.</text>
</comment>
<organism evidence="15 16">
    <name type="scientific">Blastococcus brunescens</name>
    <dbReference type="NCBI Taxonomy" id="1564165"/>
    <lineage>
        <taxon>Bacteria</taxon>
        <taxon>Bacillati</taxon>
        <taxon>Actinomycetota</taxon>
        <taxon>Actinomycetes</taxon>
        <taxon>Geodermatophilales</taxon>
        <taxon>Geodermatophilaceae</taxon>
        <taxon>Blastococcus</taxon>
    </lineage>
</organism>
<evidence type="ECO:0000256" key="7">
    <source>
        <dbReference type="ARBA" id="ARBA00022692"/>
    </source>
</evidence>
<evidence type="ECO:0000256" key="5">
    <source>
        <dbReference type="ARBA" id="ARBA00022475"/>
    </source>
</evidence>
<dbReference type="Proteomes" id="UP001324287">
    <property type="component" value="Chromosome"/>
</dbReference>
<evidence type="ECO:0000256" key="10">
    <source>
        <dbReference type="ARBA" id="ARBA00023112"/>
    </source>
</evidence>
<evidence type="ECO:0000256" key="2">
    <source>
        <dbReference type="ARBA" id="ARBA00004651"/>
    </source>
</evidence>
<evidence type="ECO:0000256" key="4">
    <source>
        <dbReference type="ARBA" id="ARBA00022448"/>
    </source>
</evidence>
<keyword evidence="12" id="KW-0170">Cobalt</keyword>
<feature type="transmembrane region" description="Helical" evidence="13">
    <location>
        <begin position="112"/>
        <end position="134"/>
    </location>
</feature>
<keyword evidence="8 13" id="KW-1133">Transmembrane helix</keyword>
<keyword evidence="5" id="KW-1003">Cell membrane</keyword>
<evidence type="ECO:0000256" key="3">
    <source>
        <dbReference type="ARBA" id="ARBA00022426"/>
    </source>
</evidence>
<protein>
    <recommendedName>
        <fullName evidence="13">Nickel/cobalt efflux system</fullName>
    </recommendedName>
</protein>
<comment type="subcellular location">
    <subcellularLocation>
        <location evidence="2 13">Cell membrane</location>
        <topology evidence="2 13">Multi-pass membrane protein</topology>
    </subcellularLocation>
</comment>
<comment type="similarity">
    <text evidence="13">Belongs to the NiCoT transporter (TC 2.A.52) family.</text>
</comment>
<proteinExistence type="inferred from homology"/>
<comment type="caution">
    <text evidence="13">Lacks conserved residue(s) required for the propagation of feature annotation.</text>
</comment>
<gene>
    <name evidence="15" type="ORF">U6N30_31475</name>
</gene>
<dbReference type="InterPro" id="IPR051224">
    <property type="entry name" value="NiCoT_RcnA"/>
</dbReference>
<reference evidence="15 16" key="1">
    <citation type="submission" date="2023-12" db="EMBL/GenBank/DDBJ databases">
        <title>Blastococcus brunescens sp. nov., an actonobacterium isolated from sandstone collected in sahara desert.</title>
        <authorList>
            <person name="Gtari M."/>
            <person name="Ghodhbane F."/>
        </authorList>
    </citation>
    <scope>NUCLEOTIDE SEQUENCE [LARGE SCALE GENOMIC DNA]</scope>
    <source>
        <strain evidence="15 16">BMG 8361</strain>
    </source>
</reference>
<evidence type="ECO:0000313" key="15">
    <source>
        <dbReference type="EMBL" id="WRL64055.1"/>
    </source>
</evidence>
<feature type="region of interest" description="Disordered" evidence="14">
    <location>
        <begin position="212"/>
        <end position="289"/>
    </location>
</feature>
<evidence type="ECO:0000256" key="6">
    <source>
        <dbReference type="ARBA" id="ARBA00022596"/>
    </source>
</evidence>
<sequence>MESISDELRAYPDDLLSSPVDVRAFTVATEPGQNTGAGAALTPESGDPFSSALAAVDRWLEDLVGDRGLTPLVGTLAVLLAVLLGAGHALLPGHGKAVMAAYLAGRRGRTRDALTVGATVTVTHTAGVLVLGLALSLSSSLAGDQVIRWLGVASGLLVAGIGVLMLRGALRSRRPAHAATTPTIHELPEPALAGALPAGLRGDAAVHVSTAHTRSAGDHHGHEHPGAVPHGHDHAHDHDHDHAHDHAHGHAHGHDHGHGHGHGHGSWWAGGHSHGPAGHTHGPGAGRGG</sequence>
<dbReference type="EMBL" id="CP141261">
    <property type="protein sequence ID" value="WRL64055.1"/>
    <property type="molecule type" value="Genomic_DNA"/>
</dbReference>
<evidence type="ECO:0000256" key="11">
    <source>
        <dbReference type="ARBA" id="ARBA00023136"/>
    </source>
</evidence>
<evidence type="ECO:0000256" key="12">
    <source>
        <dbReference type="ARBA" id="ARBA00023285"/>
    </source>
</evidence>
<feature type="compositionally biased region" description="Basic and acidic residues" evidence="14">
    <location>
        <begin position="215"/>
        <end position="258"/>
    </location>
</feature>
<keyword evidence="9" id="KW-0406">Ion transport</keyword>
<keyword evidence="6" id="KW-0533">Nickel</keyword>
<keyword evidence="4 13" id="KW-0813">Transport</keyword>
<keyword evidence="10" id="KW-0921">Nickel transport</keyword>
<evidence type="ECO:0000256" key="9">
    <source>
        <dbReference type="ARBA" id="ARBA00023065"/>
    </source>
</evidence>
<keyword evidence="7 13" id="KW-0812">Transmembrane</keyword>
<feature type="transmembrane region" description="Helical" evidence="13">
    <location>
        <begin position="146"/>
        <end position="166"/>
    </location>
</feature>
<feature type="transmembrane region" description="Helical" evidence="13">
    <location>
        <begin position="69"/>
        <end position="91"/>
    </location>
</feature>
<name>A0ABZ1AZW0_9ACTN</name>
<feature type="compositionally biased region" description="Low complexity" evidence="14">
    <location>
        <begin position="265"/>
        <end position="280"/>
    </location>
</feature>
<evidence type="ECO:0000256" key="1">
    <source>
        <dbReference type="ARBA" id="ARBA00002510"/>
    </source>
</evidence>
<dbReference type="PANTHER" id="PTHR40659">
    <property type="entry name" value="NICKEL/COBALT EFFLUX SYSTEM RCNA"/>
    <property type="match status" value="1"/>
</dbReference>
<evidence type="ECO:0000256" key="8">
    <source>
        <dbReference type="ARBA" id="ARBA00022989"/>
    </source>
</evidence>
<dbReference type="InterPro" id="IPR011541">
    <property type="entry name" value="Ni/Co_transpt_high_affinity"/>
</dbReference>
<keyword evidence="3" id="KW-0171">Cobalt transport</keyword>
<dbReference type="Pfam" id="PF03824">
    <property type="entry name" value="NicO"/>
    <property type="match status" value="1"/>
</dbReference>
<evidence type="ECO:0000256" key="14">
    <source>
        <dbReference type="SAM" id="MobiDB-lite"/>
    </source>
</evidence>
<dbReference type="PANTHER" id="PTHR40659:SF1">
    <property type="entry name" value="NICKEL_COBALT EFFLUX SYSTEM RCNA"/>
    <property type="match status" value="1"/>
</dbReference>
<evidence type="ECO:0000313" key="16">
    <source>
        <dbReference type="Proteomes" id="UP001324287"/>
    </source>
</evidence>
<evidence type="ECO:0000256" key="13">
    <source>
        <dbReference type="RuleBase" id="RU362101"/>
    </source>
</evidence>
<accession>A0ABZ1AZW0</accession>
<keyword evidence="16" id="KW-1185">Reference proteome</keyword>
<keyword evidence="11 13" id="KW-0472">Membrane</keyword>